<dbReference type="InterPro" id="IPR013788">
    <property type="entry name" value="Hemocyanin/hexamerin"/>
</dbReference>
<organism evidence="1 2">
    <name type="scientific">Candidatus Accumulibacter affinis</name>
    <dbReference type="NCBI Taxonomy" id="2954384"/>
    <lineage>
        <taxon>Bacteria</taxon>
        <taxon>Pseudomonadati</taxon>
        <taxon>Pseudomonadota</taxon>
        <taxon>Betaproteobacteria</taxon>
        <taxon>Candidatus Accumulibacter</taxon>
    </lineage>
</organism>
<proteinExistence type="predicted"/>
<comment type="caution">
    <text evidence="1">The sequence shown here is derived from an EMBL/GenBank/DDBJ whole genome shotgun (WGS) entry which is preliminary data.</text>
</comment>
<dbReference type="EMBL" id="JADJOT010000010">
    <property type="protein sequence ID" value="MBK7955508.1"/>
    <property type="molecule type" value="Genomic_DNA"/>
</dbReference>
<gene>
    <name evidence="1" type="ORF">IPK02_17015</name>
</gene>
<sequence length="760" mass="85818">MAEALKDVVRELSPEDREDILDPDFQFALRELLQAYKPLLEADLARVDTPDELTKEVLEAGPSCEDEFTAADQLLGRFLTEEVAVRLLPANARELLGPVERWRWCLLHIRCCIIFGWLLCRRPHTFRTSNYYLYRFWRCVRQAIGTPVGDALTAAERADFARLVQAMASAYKPYLSDQLASAEFPSGIPDEIITGKLDCLEDDDTAGSIFERLLAPDVAPALLGEEMFAKHQQEPWFWFCRCWCLCAIRFGCCLARIRNLRDFVRCLLFYRRCLRQCFRPLSCELTEPTGCVPEEVNVELKALVVAVRGTAAGGMFHHYVLEWSQDGISWHASDFHYPPIPPGGGVQGTLAVNNGLLAFFDTSARDPGFYFIRMTVVSVEGATQVCTTQFSLFKQEVRIISVDGAALDTVWADPNARFIESVPGICEDPPGTWRRFPSTDEMSFGECLHIYGGAFVGGCDGKRIKRYMIDYKPGFELDCFTAGWNNIWKVEFNTVWQYRDSNMRKDTSNLTAVWNTDCIVPVFFPPYCLHSEPQARLDPSCWASHTGLCELSGLVTLRLMVEDTDGNLYCDTQRLWIDNKPICAELRIDAVPKCQDLFVSQFANPPECSSAWNLPLSGIAYDAYINDALPLTRPNDNFDYYQIHVTKQGRPTITIPISMGPTSPCFKGTKRIGKCDPCNALDPHAGDVYGTLAQFDLRAVDLFCKGSLPYAVPDAFTIPRKECCVYTFDLWVYDRTVRSSGVNWAHASWPVKICNDLKPT</sequence>
<dbReference type="Proteomes" id="UP000706151">
    <property type="component" value="Unassembled WGS sequence"/>
</dbReference>
<evidence type="ECO:0000313" key="2">
    <source>
        <dbReference type="Proteomes" id="UP000706151"/>
    </source>
</evidence>
<reference evidence="1 2" key="1">
    <citation type="submission" date="2020-10" db="EMBL/GenBank/DDBJ databases">
        <title>Connecting structure to function with the recovery of over 1000 high-quality activated sludge metagenome-assembled genomes encoding full-length rRNA genes using long-read sequencing.</title>
        <authorList>
            <person name="Singleton C.M."/>
            <person name="Petriglieri F."/>
            <person name="Kristensen J.M."/>
            <person name="Kirkegaard R.H."/>
            <person name="Michaelsen T.Y."/>
            <person name="Andersen M.H."/>
            <person name="Karst S.M."/>
            <person name="Dueholm M.S."/>
            <person name="Nielsen P.H."/>
            <person name="Albertsen M."/>
        </authorList>
    </citation>
    <scope>NUCLEOTIDE SEQUENCE [LARGE SCALE GENOMIC DNA]</scope>
    <source>
        <strain evidence="1">Fred_18-Q3-R57-64_BAT3C.720</strain>
    </source>
</reference>
<name>A0A935T9H6_9PROT</name>
<accession>A0A935T9H6</accession>
<evidence type="ECO:0000313" key="1">
    <source>
        <dbReference type="EMBL" id="MBK7955508.1"/>
    </source>
</evidence>
<dbReference type="PROSITE" id="PS00210">
    <property type="entry name" value="HEMOCYANIN_2"/>
    <property type="match status" value="1"/>
</dbReference>
<dbReference type="AlphaFoldDB" id="A0A935T9H6"/>
<protein>
    <submittedName>
        <fullName evidence="1">Uncharacterized protein</fullName>
    </submittedName>
</protein>